<evidence type="ECO:0000259" key="2">
    <source>
        <dbReference type="Pfam" id="PF12281"/>
    </source>
</evidence>
<feature type="domain" description="Nucleotidyltransferase-like" evidence="2">
    <location>
        <begin position="112"/>
        <end position="311"/>
    </location>
</feature>
<dbReference type="Proteomes" id="UP001367030">
    <property type="component" value="Unassembled WGS sequence"/>
</dbReference>
<dbReference type="InterPro" id="IPR058575">
    <property type="entry name" value="NTP_transf_8_dom"/>
</dbReference>
<comment type="caution">
    <text evidence="3">The sequence shown here is derived from an EMBL/GenBank/DDBJ whole genome shotgun (WGS) entry which is preliminary data.</text>
</comment>
<dbReference type="EMBL" id="JBBKZS010000007">
    <property type="protein sequence ID" value="MEJ8856632.1"/>
    <property type="molecule type" value="Genomic_DNA"/>
</dbReference>
<evidence type="ECO:0000313" key="4">
    <source>
        <dbReference type="Proteomes" id="UP001367030"/>
    </source>
</evidence>
<evidence type="ECO:0000313" key="3">
    <source>
        <dbReference type="EMBL" id="MEJ8856632.1"/>
    </source>
</evidence>
<protein>
    <submittedName>
        <fullName evidence="3">GSU2403 family nucleotidyltransferase fold protein</fullName>
    </submittedName>
</protein>
<accession>A0ABU8X9X5</accession>
<organism evidence="3 4">
    <name type="scientific">Variovorax robiniae</name>
    <dbReference type="NCBI Taxonomy" id="1836199"/>
    <lineage>
        <taxon>Bacteria</taxon>
        <taxon>Pseudomonadati</taxon>
        <taxon>Pseudomonadota</taxon>
        <taxon>Betaproteobacteria</taxon>
        <taxon>Burkholderiales</taxon>
        <taxon>Comamonadaceae</taxon>
        <taxon>Variovorax</taxon>
    </lineage>
</organism>
<keyword evidence="4" id="KW-1185">Reference proteome</keyword>
<evidence type="ECO:0000256" key="1">
    <source>
        <dbReference type="SAM" id="Coils"/>
    </source>
</evidence>
<dbReference type="Pfam" id="PF12281">
    <property type="entry name" value="NTP_transf_8"/>
    <property type="match status" value="1"/>
</dbReference>
<gene>
    <name evidence="3" type="ORF">WKW79_18800</name>
</gene>
<name>A0ABU8X9X5_9BURK</name>
<keyword evidence="1" id="KW-0175">Coiled coil</keyword>
<reference evidence="3 4" key="1">
    <citation type="submission" date="2024-03" db="EMBL/GenBank/DDBJ databases">
        <title>Novel species of the genus Variovorax.</title>
        <authorList>
            <person name="Liu Q."/>
            <person name="Xin Y.-H."/>
        </authorList>
    </citation>
    <scope>NUCLEOTIDE SEQUENCE [LARGE SCALE GENOMIC DNA]</scope>
    <source>
        <strain evidence="3 4">KACC 18901</strain>
    </source>
</reference>
<sequence>MNYIPLSDNAARQAIDSSTIFGEFSRVQAQARQYVGGMYWKQQGEYEYLVKTQLDNRQQRIGPRSPDTEKIYADFSSRKQAIEGRLSSLKDALKEAERLNKALKVGRVPAIVISILQALEAAELGEHFTVVGTHALYAYESAAGVRIAQGALATQDVDLLWDARRRVRFIADMARLETSVLCVLQRADPTFQRKEDQNETAISASGFEVDFLRRQPEGDDPHPFRFSDDEGDLWPVQAIRASTLTSAPRFEHIVISVTGRMAMMRTIAPEAFVEFKRWMADKAKQRPEVKRRRDRRQADIVQAMLDEGLLPLPR</sequence>
<feature type="coiled-coil region" evidence="1">
    <location>
        <begin position="79"/>
        <end position="106"/>
    </location>
</feature>
<dbReference type="RefSeq" id="WP_340336696.1">
    <property type="nucleotide sequence ID" value="NZ_JBBKZS010000007.1"/>
</dbReference>
<proteinExistence type="predicted"/>